<accession>A0ABV8EN02</accession>
<proteinExistence type="predicted"/>
<dbReference type="Proteomes" id="UP001595766">
    <property type="component" value="Unassembled WGS sequence"/>
</dbReference>
<dbReference type="RefSeq" id="WP_241297524.1">
    <property type="nucleotide sequence ID" value="NZ_JAKZGR010000023.1"/>
</dbReference>
<gene>
    <name evidence="1" type="ORF">ACFOUP_11110</name>
</gene>
<evidence type="ECO:0000313" key="1">
    <source>
        <dbReference type="EMBL" id="MFC3976924.1"/>
    </source>
</evidence>
<name>A0ABV8EN02_9BACT</name>
<keyword evidence="2" id="KW-1185">Reference proteome</keyword>
<dbReference type="SUPFAM" id="SSF49842">
    <property type="entry name" value="TNF-like"/>
    <property type="match status" value="1"/>
</dbReference>
<protein>
    <submittedName>
        <fullName evidence="1">Uncharacterized protein</fullName>
    </submittedName>
</protein>
<dbReference type="EMBL" id="JBHSAV010000052">
    <property type="protein sequence ID" value="MFC3976924.1"/>
    <property type="molecule type" value="Genomic_DNA"/>
</dbReference>
<comment type="caution">
    <text evidence="1">The sequence shown here is derived from an EMBL/GenBank/DDBJ whole genome shotgun (WGS) entry which is preliminary data.</text>
</comment>
<dbReference type="InterPro" id="IPR008983">
    <property type="entry name" value="Tumour_necrosis_fac-like_dom"/>
</dbReference>
<dbReference type="Gene3D" id="2.60.120.40">
    <property type="match status" value="1"/>
</dbReference>
<organism evidence="1 2">
    <name type="scientific">Belliella kenyensis</name>
    <dbReference type="NCBI Taxonomy" id="1472724"/>
    <lineage>
        <taxon>Bacteria</taxon>
        <taxon>Pseudomonadati</taxon>
        <taxon>Bacteroidota</taxon>
        <taxon>Cytophagia</taxon>
        <taxon>Cytophagales</taxon>
        <taxon>Cyclobacteriaceae</taxon>
        <taxon>Belliella</taxon>
    </lineage>
</organism>
<sequence>MINRFDQSTIPNPATGLLVFNTQNSGVSPDEVYANSYYYWNGTEWYHIPTTRIFEDISVPGVFVLNSNDTQTIGNINNGEHRAISFPNPQIINAGNIATLTNNETITILESGLYEVTAFVQYNPSQTADERRALLNTYIEKRDGGSGNWQLIAGGRTSWGRNTTHYLQTAQIPVTVVRLNAGDQIRFTIANKITSGTRSSHGNPSVVSTSVNNPVSKSLRLYLIGF</sequence>
<reference evidence="2" key="1">
    <citation type="journal article" date="2019" name="Int. J. Syst. Evol. Microbiol.">
        <title>The Global Catalogue of Microorganisms (GCM) 10K type strain sequencing project: providing services to taxonomists for standard genome sequencing and annotation.</title>
        <authorList>
            <consortium name="The Broad Institute Genomics Platform"/>
            <consortium name="The Broad Institute Genome Sequencing Center for Infectious Disease"/>
            <person name="Wu L."/>
            <person name="Ma J."/>
        </authorList>
    </citation>
    <scope>NUCLEOTIDE SEQUENCE [LARGE SCALE GENOMIC DNA]</scope>
    <source>
        <strain evidence="2">CECT 8551</strain>
    </source>
</reference>
<evidence type="ECO:0000313" key="2">
    <source>
        <dbReference type="Proteomes" id="UP001595766"/>
    </source>
</evidence>